<comment type="caution">
    <text evidence="7">The sequence shown here is derived from an EMBL/GenBank/DDBJ whole genome shotgun (WGS) entry which is preliminary data.</text>
</comment>
<evidence type="ECO:0000259" key="6">
    <source>
        <dbReference type="PROSITE" id="PS50801"/>
    </source>
</evidence>
<feature type="transmembrane region" description="Helical" evidence="5">
    <location>
        <begin position="109"/>
        <end position="130"/>
    </location>
</feature>
<feature type="transmembrane region" description="Helical" evidence="5">
    <location>
        <begin position="189"/>
        <end position="207"/>
    </location>
</feature>
<proteinExistence type="predicted"/>
<dbReference type="InterPro" id="IPR002645">
    <property type="entry name" value="STAS_dom"/>
</dbReference>
<feature type="transmembrane region" description="Helical" evidence="5">
    <location>
        <begin position="83"/>
        <end position="103"/>
    </location>
</feature>
<dbReference type="Pfam" id="PF01740">
    <property type="entry name" value="STAS"/>
    <property type="match status" value="1"/>
</dbReference>
<keyword evidence="2 5" id="KW-0812">Transmembrane</keyword>
<dbReference type="Gene3D" id="3.30.750.24">
    <property type="entry name" value="STAS domain"/>
    <property type="match status" value="1"/>
</dbReference>
<dbReference type="GO" id="GO:0055085">
    <property type="term" value="P:transmembrane transport"/>
    <property type="evidence" value="ECO:0007669"/>
    <property type="project" value="InterPro"/>
</dbReference>
<keyword evidence="3 5" id="KW-1133">Transmembrane helix</keyword>
<feature type="domain" description="STAS" evidence="6">
    <location>
        <begin position="589"/>
        <end position="695"/>
    </location>
</feature>
<keyword evidence="4 5" id="KW-0472">Membrane</keyword>
<evidence type="ECO:0000313" key="7">
    <source>
        <dbReference type="EMBL" id="OGI50341.1"/>
    </source>
</evidence>
<feature type="transmembrane region" description="Helical" evidence="5">
    <location>
        <begin position="390"/>
        <end position="415"/>
    </location>
</feature>
<comment type="subcellular location">
    <subcellularLocation>
        <location evidence="1">Membrane</location>
        <topology evidence="1">Multi-pass membrane protein</topology>
    </subcellularLocation>
</comment>
<dbReference type="InterPro" id="IPR036513">
    <property type="entry name" value="STAS_dom_sf"/>
</dbReference>
<feature type="transmembrane region" description="Helical" evidence="5">
    <location>
        <begin position="463"/>
        <end position="485"/>
    </location>
</feature>
<dbReference type="InterPro" id="IPR001902">
    <property type="entry name" value="SLC26A/SulP_fam"/>
</dbReference>
<gene>
    <name evidence="7" type="ORF">A3A87_02400</name>
</gene>
<dbReference type="PANTHER" id="PTHR11814">
    <property type="entry name" value="SULFATE TRANSPORTER"/>
    <property type="match status" value="1"/>
</dbReference>
<feature type="transmembrane region" description="Helical" evidence="5">
    <location>
        <begin position="58"/>
        <end position="76"/>
    </location>
</feature>
<dbReference type="PROSITE" id="PS50801">
    <property type="entry name" value="STAS"/>
    <property type="match status" value="1"/>
</dbReference>
<sequence length="719" mass="78285">MNQISHPPVRLQRFLPFLAWIGELRNGRMLRADLIAGITVALVLVPQSMAYAQLAGLPAYYGLYAAFMPPMVAALFGSSRQLATGPVAVVSLLTAAALQPIAASGSPGYLAYAIALSLFVGLFQLGLGLLRLGVVVNFLSHPVIIGFTNAAAIIIATSQLDKIFGVRVESAEHHYETVWNTVVAASHQIHWPTFFIASGAFAIMIVLRQINPRLPNVLIAVAVSTTLSWIIRFEHIDTVELGRIESEAVQVVVRDQIALKHEIPGLDKAIAVAEKNYRDTLERLGTDDSRTLLAQHTFDTLRLKRERRIKTVKTDIEEIKKIRLDRVPGQEGMPGRFYLHGHAPEGAESDGRLWRIRSVDGEQLVMNGGGNVVGNIPSGLPSLTLPKLDIGVVLQLLSGAITISLIGFMEAISIAKAMATKTRQKLDANQELIGQGLGNIAGCLSQSYPTSGSFSRSAVNINAGAVTGFSSVVTSAIVMVTLMWLTPLLYHLPQATLAAVIMLAVVGLINVKAIRHAWKAQRQDGIVAIVSFVLTLAFAPHLDKGILIGAGLALILYLYRTMQPRVAVLARHPDGTLRDAEMFGLDTCENIAVIRFDGSLYFANTSYFEDRVQERIAAKPDLKHVIVIGEGINQVDATGEEMLSHLSERLHAAGIEILFAGLKKQVMDVFERTGLYQSLGAERFFRTEEQALDHVWKKLGNNHEVDCPLNIVCPVTSPK</sequence>
<evidence type="ECO:0000256" key="2">
    <source>
        <dbReference type="ARBA" id="ARBA00022692"/>
    </source>
</evidence>
<evidence type="ECO:0000256" key="3">
    <source>
        <dbReference type="ARBA" id="ARBA00022989"/>
    </source>
</evidence>
<evidence type="ECO:0000256" key="1">
    <source>
        <dbReference type="ARBA" id="ARBA00004141"/>
    </source>
</evidence>
<organism evidence="7 8">
    <name type="scientific">Candidatus Muproteobacteria bacterium RIFCSPLOWO2_01_FULL_60_18</name>
    <dbReference type="NCBI Taxonomy" id="1817768"/>
    <lineage>
        <taxon>Bacteria</taxon>
        <taxon>Pseudomonadati</taxon>
        <taxon>Pseudomonadota</taxon>
        <taxon>Candidatus Muproteobacteria</taxon>
    </lineage>
</organism>
<dbReference type="GO" id="GO:0016020">
    <property type="term" value="C:membrane"/>
    <property type="evidence" value="ECO:0007669"/>
    <property type="project" value="UniProtKB-SubCell"/>
</dbReference>
<dbReference type="InterPro" id="IPR011547">
    <property type="entry name" value="SLC26A/SulP_dom"/>
</dbReference>
<name>A0A1F6TZ06_9PROT</name>
<reference evidence="7 8" key="1">
    <citation type="journal article" date="2016" name="Nat. Commun.">
        <title>Thousands of microbial genomes shed light on interconnected biogeochemical processes in an aquifer system.</title>
        <authorList>
            <person name="Anantharaman K."/>
            <person name="Brown C.T."/>
            <person name="Hug L.A."/>
            <person name="Sharon I."/>
            <person name="Castelle C.J."/>
            <person name="Probst A.J."/>
            <person name="Thomas B.C."/>
            <person name="Singh A."/>
            <person name="Wilkins M.J."/>
            <person name="Karaoz U."/>
            <person name="Brodie E.L."/>
            <person name="Williams K.H."/>
            <person name="Hubbard S.S."/>
            <person name="Banfield J.F."/>
        </authorList>
    </citation>
    <scope>NUCLEOTIDE SEQUENCE [LARGE SCALE GENOMIC DNA]</scope>
</reference>
<evidence type="ECO:0000256" key="4">
    <source>
        <dbReference type="ARBA" id="ARBA00023136"/>
    </source>
</evidence>
<protein>
    <submittedName>
        <fullName evidence="7">DNA repair protein</fullName>
    </submittedName>
</protein>
<feature type="transmembrane region" description="Helical" evidence="5">
    <location>
        <begin position="142"/>
        <end position="160"/>
    </location>
</feature>
<dbReference type="STRING" id="1817768.A3A87_02400"/>
<dbReference type="Proteomes" id="UP000179037">
    <property type="component" value="Unassembled WGS sequence"/>
</dbReference>
<evidence type="ECO:0000313" key="8">
    <source>
        <dbReference type="Proteomes" id="UP000179037"/>
    </source>
</evidence>
<dbReference type="EMBL" id="MFTC01000073">
    <property type="protein sequence ID" value="OGI50341.1"/>
    <property type="molecule type" value="Genomic_DNA"/>
</dbReference>
<feature type="transmembrane region" description="Helical" evidence="5">
    <location>
        <begin position="491"/>
        <end position="511"/>
    </location>
</feature>
<evidence type="ECO:0000256" key="5">
    <source>
        <dbReference type="SAM" id="Phobius"/>
    </source>
</evidence>
<dbReference type="CDD" id="cd07042">
    <property type="entry name" value="STAS_SulP_like_sulfate_transporter"/>
    <property type="match status" value="1"/>
</dbReference>
<dbReference type="Pfam" id="PF00916">
    <property type="entry name" value="Sulfate_transp"/>
    <property type="match status" value="2"/>
</dbReference>
<feature type="transmembrane region" description="Helical" evidence="5">
    <location>
        <begin position="545"/>
        <end position="562"/>
    </location>
</feature>
<feature type="transmembrane region" description="Helical" evidence="5">
    <location>
        <begin position="214"/>
        <end position="231"/>
    </location>
</feature>
<accession>A0A1F6TZ06</accession>
<feature type="transmembrane region" description="Helical" evidence="5">
    <location>
        <begin position="34"/>
        <end position="52"/>
    </location>
</feature>
<dbReference type="SUPFAM" id="SSF52091">
    <property type="entry name" value="SpoIIaa-like"/>
    <property type="match status" value="1"/>
</dbReference>
<dbReference type="AlphaFoldDB" id="A0A1F6TZ06"/>